<organism evidence="2 3">
    <name type="scientific">Methylopila henanensis</name>
    <dbReference type="NCBI Taxonomy" id="873516"/>
    <lineage>
        <taxon>Bacteria</taxon>
        <taxon>Pseudomonadati</taxon>
        <taxon>Pseudomonadota</taxon>
        <taxon>Alphaproteobacteria</taxon>
        <taxon>Hyphomicrobiales</taxon>
        <taxon>Methylopilaceae</taxon>
        <taxon>Methylopila</taxon>
    </lineage>
</organism>
<name>A0ABW4K6A7_9HYPH</name>
<dbReference type="EMBL" id="JBHUER010000008">
    <property type="protein sequence ID" value="MFD1703652.1"/>
    <property type="molecule type" value="Genomic_DNA"/>
</dbReference>
<dbReference type="Pfam" id="PF06904">
    <property type="entry name" value="Extensin-like_C"/>
    <property type="match status" value="1"/>
</dbReference>
<reference evidence="3" key="1">
    <citation type="journal article" date="2019" name="Int. J. Syst. Evol. Microbiol.">
        <title>The Global Catalogue of Microorganisms (GCM) 10K type strain sequencing project: providing services to taxonomists for standard genome sequencing and annotation.</title>
        <authorList>
            <consortium name="The Broad Institute Genomics Platform"/>
            <consortium name="The Broad Institute Genome Sequencing Center for Infectious Disease"/>
            <person name="Wu L."/>
            <person name="Ma J."/>
        </authorList>
    </citation>
    <scope>NUCLEOTIDE SEQUENCE [LARGE SCALE GENOMIC DNA]</scope>
    <source>
        <strain evidence="3">KCTC 23707</strain>
    </source>
</reference>
<dbReference type="InterPro" id="IPR009683">
    <property type="entry name" value="Extensin-like_C"/>
</dbReference>
<evidence type="ECO:0000313" key="2">
    <source>
        <dbReference type="EMBL" id="MFD1703652.1"/>
    </source>
</evidence>
<evidence type="ECO:0000259" key="1">
    <source>
        <dbReference type="Pfam" id="PF06904"/>
    </source>
</evidence>
<sequence>MLGRMVGRGLLGLAIVLGVAGAIALSDLDRYFPLDLREPPGAFTQWRIRALAASPETCARVLARSGLPARAAPDRPIANGCGYVDGVAPSAAALALDAPPVMRCPLAAAYLAWERHTLRPAARRLFGAELAGVAHVGAYSCRNVYGRASGRRSQHATANAIDIAGFRLADGRTVSVLRDWSDPGPAGRFLREARDGACGVFAGVLSPDYNAAHADHLHLDLGGFDVCR</sequence>
<dbReference type="RefSeq" id="WP_378799748.1">
    <property type="nucleotide sequence ID" value="NZ_JBHUER010000008.1"/>
</dbReference>
<protein>
    <submittedName>
        <fullName evidence="2">Extensin family protein</fullName>
    </submittedName>
</protein>
<evidence type="ECO:0000313" key="3">
    <source>
        <dbReference type="Proteomes" id="UP001597308"/>
    </source>
</evidence>
<keyword evidence="3" id="KW-1185">Reference proteome</keyword>
<feature type="domain" description="Extensin-like C-terminal" evidence="1">
    <location>
        <begin position="57"/>
        <end position="228"/>
    </location>
</feature>
<dbReference type="Proteomes" id="UP001597308">
    <property type="component" value="Unassembled WGS sequence"/>
</dbReference>
<comment type="caution">
    <text evidence="2">The sequence shown here is derived from an EMBL/GenBank/DDBJ whole genome shotgun (WGS) entry which is preliminary data.</text>
</comment>
<gene>
    <name evidence="2" type="ORF">ACFSCV_11635</name>
</gene>
<accession>A0ABW4K6A7</accession>
<proteinExistence type="predicted"/>